<reference evidence="2" key="1">
    <citation type="submission" date="2018-03" db="EMBL/GenBank/DDBJ databases">
        <authorList>
            <person name="Guldener U."/>
        </authorList>
    </citation>
    <scope>NUCLEOTIDE SEQUENCE [LARGE SCALE GENOMIC DNA]</scope>
    <source>
        <strain evidence="2">ATCC34888</strain>
    </source>
</reference>
<organism evidence="2 3">
    <name type="scientific">Pseudozyma antarctica</name>
    <name type="common">Yeast</name>
    <name type="synonym">Candida antarctica</name>
    <dbReference type="NCBI Taxonomy" id="84753"/>
    <lineage>
        <taxon>Eukaryota</taxon>
        <taxon>Fungi</taxon>
        <taxon>Dikarya</taxon>
        <taxon>Basidiomycota</taxon>
        <taxon>Ustilaginomycotina</taxon>
        <taxon>Ustilaginomycetes</taxon>
        <taxon>Ustilaginales</taxon>
        <taxon>Ustilaginaceae</taxon>
        <taxon>Moesziomyces</taxon>
    </lineage>
</organism>
<protein>
    <submittedName>
        <fullName evidence="2">Uncharacterized protein</fullName>
    </submittedName>
</protein>
<evidence type="ECO:0000313" key="3">
    <source>
        <dbReference type="Proteomes" id="UP000325008"/>
    </source>
</evidence>
<dbReference type="InterPro" id="IPR021822">
    <property type="entry name" value="DUF3405"/>
</dbReference>
<sequence>MLALSRSRKHIVGRWTLTLTLAVVSALAIHFARIYPWHSLYLPESSLAVFDNLAARPISSNTTCFLPGATAVNSTSFKDAVPIGSTDGAGLASDLCFHYDSRFKPYDGGTGGNTYITRAQEQLALPSSVAITGDLIWLANLLAEHEPKSYPHVDWTDATLLSRCDAMQARPSATADAEPFMGVQRPRVAFVVRCYQDFNWSHDAIVHLRALVWELRSSKLEFEVDVHILLEVKDAAVSASMFSNGGRKRILRGSVPIEFWPLVTLWHEQEMLLRYPLGGDFRPGIRGADSYRGCLLPLQRFAVEHPEYESLINWEIDTRFTHTYDRMLESMRSYAFRASAQTYTRWPVRGHSSESHGSELAGRAKCINKSADVIVLSPVRNPQDSGWYWEYDVQGFASMQSTQRAASVGTNMWLSRRAVLALEDMSANEGESFFCEAMAPSLAFRSVPPSASNEKSQCETRFKLVHYPHPVAFRYQATPAKMDNLINPARASLSKQQEQVLKDASYYYASTIAERIYAQWQSRADACIMPLILHPVKTSTMAPATSSQRSRSFGGWILANPSGPASLCVASMKGSQCADFVKTTIRHYTGHDPGDLAAMQAESLFQWDLKRPRVNKPAPLAATARSASVLGFRWRSNVKCKVTWARQPGARAGGSSVCAFAVSIGSYPALACSSKSQTFAMSLLGPSPPASPHSSLPGKVRSPHGCDQIKASASTLLG</sequence>
<accession>A0A5C3FT77</accession>
<keyword evidence="3" id="KW-1185">Reference proteome</keyword>
<dbReference type="PANTHER" id="PTHR36205">
    <property type="entry name" value="CHROMOSOME 19, WHOLE GENOME SHOTGUN SEQUENCE"/>
    <property type="match status" value="1"/>
</dbReference>
<dbReference type="EMBL" id="OOIQ01000015">
    <property type="protein sequence ID" value="SPO47638.1"/>
    <property type="molecule type" value="Genomic_DNA"/>
</dbReference>
<dbReference type="Pfam" id="PF11885">
    <property type="entry name" value="DUF3405"/>
    <property type="match status" value="2"/>
</dbReference>
<proteinExistence type="predicted"/>
<dbReference type="AlphaFoldDB" id="A0A5C3FT77"/>
<evidence type="ECO:0000313" key="2">
    <source>
        <dbReference type="EMBL" id="SPO47638.1"/>
    </source>
</evidence>
<dbReference type="Proteomes" id="UP000325008">
    <property type="component" value="Unassembled WGS sequence"/>
</dbReference>
<comment type="caution">
    <text evidence="2">The sequence shown here is derived from an EMBL/GenBank/DDBJ whole genome shotgun (WGS) entry which is preliminary data.</text>
</comment>
<feature type="region of interest" description="Disordered" evidence="1">
    <location>
        <begin position="684"/>
        <end position="704"/>
    </location>
</feature>
<evidence type="ECO:0000256" key="1">
    <source>
        <dbReference type="SAM" id="MobiDB-lite"/>
    </source>
</evidence>
<gene>
    <name evidence="2" type="ORF">PSANT_05326</name>
</gene>
<name>A0A5C3FT77_PSEA2</name>
<dbReference type="OrthoDB" id="3353407at2759"/>
<dbReference type="PANTHER" id="PTHR36205:SF2">
    <property type="entry name" value="MAJOR FACILITATOR SUPERFAMILY TRANSPORTER"/>
    <property type="match status" value="1"/>
</dbReference>